<keyword evidence="2" id="KW-0436">Ligase</keyword>
<dbReference type="Pfam" id="PF00501">
    <property type="entry name" value="AMP-binding"/>
    <property type="match status" value="1"/>
</dbReference>
<name>A0A9X1URV0_9GAMM</name>
<sequence>MDNLDTQTPQSTHPDYQNYRYQSYLYQSYIDQFNIDELEQQILQGCRINGINAYVECVGRHAQSDKANKVALVHEDTQGNIHKITYAQLDKLSGKMANLLTSLGVEKGDRVSTMLPRTPTLLAVIVGAWRIGAVYQPLFTAFGVEAIEYRLEKAATKVVFTDSHNREKFNDINPLPNMVMVGSEQAAKQYGDWHFDSLMAAQGEDFEPVMLTGEDPFLQMFTSGTVGKSKGVAVPVKALTAFYLYMVHAVGLSDNDQFWNMADPGWAYGLYYAITGPLLVGATTHFNESGFDAKHTLDFIKNHKITNLASSPTAFRMMKSSGVFDNKADELPLLTRISSAGETLNTEVVTWINDHLGASILDHYGQTELGMACCCHHKLTHDQPIGSMGMPLPGYRLAVLDENFNEVGAGVQGQLAVDVANSPSLFFQGYTWNEKNPFENGYYLTGDMVEQHDDGTFWFVGRDDDIITTAGYRVGPTDVENTVMEHPSVAETAAIGVPDDIRGHIIKSYVVLKDGYSANDQLAKDIQSLVHARLSAHAYPRIVEFIDALPKTPSGKVQRFMLRSMSVAH</sequence>
<dbReference type="GO" id="GO:0006637">
    <property type="term" value="P:acyl-CoA metabolic process"/>
    <property type="evidence" value="ECO:0007669"/>
    <property type="project" value="TreeGrafter"/>
</dbReference>
<evidence type="ECO:0000256" key="3">
    <source>
        <dbReference type="ARBA" id="ARBA00022741"/>
    </source>
</evidence>
<dbReference type="GO" id="GO:0004321">
    <property type="term" value="F:fatty-acyl-CoA synthase activity"/>
    <property type="evidence" value="ECO:0007669"/>
    <property type="project" value="TreeGrafter"/>
</dbReference>
<gene>
    <name evidence="7" type="ORF">H9W84_07240</name>
</gene>
<dbReference type="InterPro" id="IPR045851">
    <property type="entry name" value="AMP-bd_C_sf"/>
</dbReference>
<organism evidence="7 8">
    <name type="scientific">Moraxella tetraodonis</name>
    <dbReference type="NCBI Taxonomy" id="2767221"/>
    <lineage>
        <taxon>Bacteria</taxon>
        <taxon>Pseudomonadati</taxon>
        <taxon>Pseudomonadota</taxon>
        <taxon>Gammaproteobacteria</taxon>
        <taxon>Moraxellales</taxon>
        <taxon>Moraxellaceae</taxon>
        <taxon>Moraxella</taxon>
    </lineage>
</organism>
<dbReference type="RefSeq" id="WP_239742747.1">
    <property type="nucleotide sequence ID" value="NZ_JACSYB010000001.1"/>
</dbReference>
<dbReference type="PANTHER" id="PTHR43605:SF10">
    <property type="entry name" value="ACYL-COA SYNTHETASE MEDIUM CHAIN FAMILY MEMBER 3"/>
    <property type="match status" value="1"/>
</dbReference>
<keyword evidence="3" id="KW-0547">Nucleotide-binding</keyword>
<dbReference type="Pfam" id="PF13193">
    <property type="entry name" value="AMP-binding_C"/>
    <property type="match status" value="1"/>
</dbReference>
<dbReference type="SUPFAM" id="SSF56801">
    <property type="entry name" value="Acetyl-CoA synthetase-like"/>
    <property type="match status" value="1"/>
</dbReference>
<evidence type="ECO:0000259" key="6">
    <source>
        <dbReference type="Pfam" id="PF13193"/>
    </source>
</evidence>
<evidence type="ECO:0000256" key="1">
    <source>
        <dbReference type="ARBA" id="ARBA00006432"/>
    </source>
</evidence>
<evidence type="ECO:0000313" key="7">
    <source>
        <dbReference type="EMBL" id="MCG8147923.1"/>
    </source>
</evidence>
<dbReference type="GO" id="GO:0015645">
    <property type="term" value="F:fatty acid ligase activity"/>
    <property type="evidence" value="ECO:0007669"/>
    <property type="project" value="TreeGrafter"/>
</dbReference>
<comment type="similarity">
    <text evidence="1">Belongs to the ATP-dependent AMP-binding enzyme family.</text>
</comment>
<keyword evidence="8" id="KW-1185">Reference proteome</keyword>
<dbReference type="EMBL" id="JACSYB010000001">
    <property type="protein sequence ID" value="MCG8147923.1"/>
    <property type="molecule type" value="Genomic_DNA"/>
</dbReference>
<dbReference type="InterPro" id="IPR042099">
    <property type="entry name" value="ANL_N_sf"/>
</dbReference>
<dbReference type="PANTHER" id="PTHR43605">
    <property type="entry name" value="ACYL-COENZYME A SYNTHETASE"/>
    <property type="match status" value="1"/>
</dbReference>
<dbReference type="GO" id="GO:0016405">
    <property type="term" value="F:CoA-ligase activity"/>
    <property type="evidence" value="ECO:0007669"/>
    <property type="project" value="UniProtKB-ARBA"/>
</dbReference>
<reference evidence="7" key="1">
    <citation type="submission" date="2021-08" db="EMBL/GenBank/DDBJ databases">
        <title>Complete genome sequence of Moraxella sp strain PS-22.</title>
        <authorList>
            <person name="Das S.K."/>
        </authorList>
    </citation>
    <scope>NUCLEOTIDE SEQUENCE</scope>
    <source>
        <strain evidence="7">PS-22</strain>
    </source>
</reference>
<evidence type="ECO:0000256" key="2">
    <source>
        <dbReference type="ARBA" id="ARBA00022598"/>
    </source>
</evidence>
<dbReference type="Gene3D" id="3.40.50.12780">
    <property type="entry name" value="N-terminal domain of ligase-like"/>
    <property type="match status" value="1"/>
</dbReference>
<keyword evidence="4" id="KW-0067">ATP-binding</keyword>
<feature type="domain" description="AMP-binding enzyme C-terminal" evidence="6">
    <location>
        <begin position="479"/>
        <end position="556"/>
    </location>
</feature>
<dbReference type="Gene3D" id="3.30.300.30">
    <property type="match status" value="1"/>
</dbReference>
<dbReference type="Proteomes" id="UP001139238">
    <property type="component" value="Unassembled WGS sequence"/>
</dbReference>
<dbReference type="GO" id="GO:0006633">
    <property type="term" value="P:fatty acid biosynthetic process"/>
    <property type="evidence" value="ECO:0007669"/>
    <property type="project" value="TreeGrafter"/>
</dbReference>
<accession>A0A9X1URV0</accession>
<evidence type="ECO:0000256" key="4">
    <source>
        <dbReference type="ARBA" id="ARBA00022840"/>
    </source>
</evidence>
<proteinExistence type="inferred from homology"/>
<dbReference type="InterPro" id="IPR025110">
    <property type="entry name" value="AMP-bd_C"/>
</dbReference>
<dbReference type="InterPro" id="IPR051087">
    <property type="entry name" value="Mitochondrial_ACSM"/>
</dbReference>
<evidence type="ECO:0000259" key="5">
    <source>
        <dbReference type="Pfam" id="PF00501"/>
    </source>
</evidence>
<comment type="caution">
    <text evidence="7">The sequence shown here is derived from an EMBL/GenBank/DDBJ whole genome shotgun (WGS) entry which is preliminary data.</text>
</comment>
<dbReference type="AlphaFoldDB" id="A0A9X1URV0"/>
<dbReference type="GO" id="GO:0005524">
    <property type="term" value="F:ATP binding"/>
    <property type="evidence" value="ECO:0007669"/>
    <property type="project" value="UniProtKB-KW"/>
</dbReference>
<feature type="domain" description="AMP-dependent synthetase/ligase" evidence="5">
    <location>
        <begin position="64"/>
        <end position="418"/>
    </location>
</feature>
<protein>
    <submittedName>
        <fullName evidence="7">AMP-binding protein</fullName>
    </submittedName>
</protein>
<evidence type="ECO:0000313" key="8">
    <source>
        <dbReference type="Proteomes" id="UP001139238"/>
    </source>
</evidence>
<dbReference type="InterPro" id="IPR000873">
    <property type="entry name" value="AMP-dep_synth/lig_dom"/>
</dbReference>